<dbReference type="Gene3D" id="1.10.510.40">
    <property type="match status" value="1"/>
</dbReference>
<dbReference type="Pfam" id="PF06276">
    <property type="entry name" value="FhuF"/>
    <property type="match status" value="1"/>
</dbReference>
<dbReference type="GO" id="GO:0016881">
    <property type="term" value="F:acid-amino acid ligase activity"/>
    <property type="evidence" value="ECO:0007669"/>
    <property type="project" value="UniProtKB-ARBA"/>
</dbReference>
<dbReference type="GO" id="GO:0019290">
    <property type="term" value="P:siderophore biosynthetic process"/>
    <property type="evidence" value="ECO:0007669"/>
    <property type="project" value="InterPro"/>
</dbReference>
<dbReference type="InterPro" id="IPR037455">
    <property type="entry name" value="LucA/IucC-like"/>
</dbReference>
<dbReference type="PANTHER" id="PTHR34384">
    <property type="entry name" value="L-2,3-DIAMINOPROPANOATE--CITRATE LIGASE"/>
    <property type="match status" value="1"/>
</dbReference>
<dbReference type="RefSeq" id="WP_039311532.1">
    <property type="nucleotide sequence ID" value="NZ_JQOD01000001.1"/>
</dbReference>
<name>A0A0M2F1Y1_9GAMM</name>
<dbReference type="OrthoDB" id="495728at2"/>
<dbReference type="STRING" id="180957.B5S52_01665"/>
<evidence type="ECO:0000313" key="4">
    <source>
        <dbReference type="Proteomes" id="UP000029435"/>
    </source>
</evidence>
<evidence type="ECO:0000313" key="3">
    <source>
        <dbReference type="EMBL" id="KGA35034.1"/>
    </source>
</evidence>
<comment type="caution">
    <text evidence="3">The sequence shown here is derived from an EMBL/GenBank/DDBJ whole genome shotgun (WGS) entry which is preliminary data.</text>
</comment>
<evidence type="ECO:0008006" key="5">
    <source>
        <dbReference type="Google" id="ProtNLM"/>
    </source>
</evidence>
<dbReference type="AlphaFoldDB" id="A0A0M2F1Y1"/>
<evidence type="ECO:0000259" key="1">
    <source>
        <dbReference type="Pfam" id="PF04183"/>
    </source>
</evidence>
<reference evidence="3 4" key="1">
    <citation type="submission" date="2014-08" db="EMBL/GenBank/DDBJ databases">
        <title>Genome sequences of NCPPB Pectobacterium isolates.</title>
        <authorList>
            <person name="Glover R.H."/>
            <person name="Sapp M."/>
            <person name="Elphinstone J."/>
        </authorList>
    </citation>
    <scope>NUCLEOTIDE SEQUENCE [LARGE SCALE GENOMIC DNA]</scope>
    <source>
        <strain evidence="3 4">LMG 21372</strain>
    </source>
</reference>
<dbReference type="InterPro" id="IPR022770">
    <property type="entry name" value="IucA/IucC-like_C"/>
</dbReference>
<proteinExistence type="predicted"/>
<evidence type="ECO:0000259" key="2">
    <source>
        <dbReference type="Pfam" id="PF06276"/>
    </source>
</evidence>
<dbReference type="Proteomes" id="UP000029435">
    <property type="component" value="Unassembled WGS sequence"/>
</dbReference>
<feature type="domain" description="Aerobactin siderophore biosynthesis IucA/IucC N-terminal" evidence="1">
    <location>
        <begin position="178"/>
        <end position="419"/>
    </location>
</feature>
<accession>A0A0M2F1Y1</accession>
<organism evidence="3 4">
    <name type="scientific">Pectobacterium brasiliense</name>
    <dbReference type="NCBI Taxonomy" id="180957"/>
    <lineage>
        <taxon>Bacteria</taxon>
        <taxon>Pseudomonadati</taxon>
        <taxon>Pseudomonadota</taxon>
        <taxon>Gammaproteobacteria</taxon>
        <taxon>Enterobacterales</taxon>
        <taxon>Pectobacteriaceae</taxon>
        <taxon>Pectobacterium</taxon>
    </lineage>
</organism>
<protein>
    <recommendedName>
        <fullName evidence="5">IucA/IucC family siderophore biosynthesis protein</fullName>
    </recommendedName>
</protein>
<sequence length="633" mass="72831">MNIKVDEIKHRDIHQDVDDFLSDYSNKNALRRLIRCFFAEGILNKNDLRFIEGNSREATLTLQGGKGILKFEDISSSPANTYINNGNIYLIHSDGTSFPVTSHERLIDLLRDSFDFHPDESGISGLKKDVGNSIRNDTNARRYRCQWRAEVADAMQQDGQNAFTPWLRWQLSIRDAAMFLDQWGSLEGHPYYPTWKSRPGLSDEDVQRLSPEFNARVPLRITALRRDMAYVESMPHVDDFHSWFAHAFPALWQDWKQRLNQQGLDETQWLPLPIHSWHLENWVKSHYADEIAEGILLTDGPDLITLPGMSFRTVLPVEPPSSPFIKLPVAIWMTSEMRSLQAKSIQMGPRISTIIEAILAQEGGFEQRLAFFREETAFHYKHAVHQDDAPGKHLSVVFRDARIYERTDGALPVTVATLFTALPHRDQPLFTELVTLSGLGPEAWFRQYVRAVTRPVIAIYLLYGIGLEAHQQNSQILFSPEGVAQGLLIRDFGDGRTYAPLLRQRGHHLQPYVWPGILPTVFEDDIEPVRMFVVDACFVSHLHELALALSAEYGFADARLWQVMKEETAAAFDAVKSRVDGELWQTERDMFMTQPWYTRSLLRMHIQEYRDYRIQHGLSNPFLIEEEETRIGS</sequence>
<dbReference type="EMBL" id="JQOD01000001">
    <property type="protein sequence ID" value="KGA35034.1"/>
    <property type="molecule type" value="Genomic_DNA"/>
</dbReference>
<gene>
    <name evidence="3" type="ORF">KU74_00780</name>
</gene>
<dbReference type="Pfam" id="PF04183">
    <property type="entry name" value="IucA_IucC"/>
    <property type="match status" value="1"/>
</dbReference>
<feature type="domain" description="Aerobactin siderophore biosynthesis IucA/IucC-like C-terminal" evidence="2">
    <location>
        <begin position="442"/>
        <end position="613"/>
    </location>
</feature>
<dbReference type="InterPro" id="IPR007310">
    <property type="entry name" value="Aerobactin_biosyn_IucA/IucC_N"/>
</dbReference>